<organism evidence="2 3">
    <name type="scientific">Candidatus Lokiarchaeum ossiferum</name>
    <dbReference type="NCBI Taxonomy" id="2951803"/>
    <lineage>
        <taxon>Archaea</taxon>
        <taxon>Promethearchaeati</taxon>
        <taxon>Promethearchaeota</taxon>
        <taxon>Promethearchaeia</taxon>
        <taxon>Promethearchaeales</taxon>
        <taxon>Promethearchaeaceae</taxon>
        <taxon>Candidatus Lokiarchaeum</taxon>
    </lineage>
</organism>
<dbReference type="SUPFAM" id="SSF55729">
    <property type="entry name" value="Acyl-CoA N-acyltransferases (Nat)"/>
    <property type="match status" value="1"/>
</dbReference>
<dbReference type="EMBL" id="CP104013">
    <property type="protein sequence ID" value="UYP46239.1"/>
    <property type="molecule type" value="Genomic_DNA"/>
</dbReference>
<evidence type="ECO:0000313" key="2">
    <source>
        <dbReference type="EMBL" id="UYP46239.1"/>
    </source>
</evidence>
<proteinExistence type="predicted"/>
<dbReference type="Proteomes" id="UP001208689">
    <property type="component" value="Chromosome"/>
</dbReference>
<sequence length="182" mass="21705">MASKTLSYFIIGERIAFRPLKEKNIHLYSKWVNNPKNRAFIPYHFPTTYEIRQKWVQRQQFNGTTSKIILEIWHLHDKQAIGYAQLDEISWIDRKATMGYIIGENQYWKKGLGTETIQLLETYAFEELNLRKLKALVIRDNLASVKVFEKLKYRLEGVLEGENFYLGNFRDVFIFSKFKNIE</sequence>
<keyword evidence="3" id="KW-1185">Reference proteome</keyword>
<dbReference type="InterPro" id="IPR000182">
    <property type="entry name" value="GNAT_dom"/>
</dbReference>
<dbReference type="InterPro" id="IPR016181">
    <property type="entry name" value="Acyl_CoA_acyltransferase"/>
</dbReference>
<reference evidence="2" key="1">
    <citation type="submission" date="2022-09" db="EMBL/GenBank/DDBJ databases">
        <title>Actin cytoskeleton and complex cell architecture in an #Asgard archaeon.</title>
        <authorList>
            <person name="Ponce Toledo R.I."/>
            <person name="Schleper C."/>
            <person name="Rodrigues Oliveira T."/>
            <person name="Wollweber F."/>
            <person name="Xu J."/>
            <person name="Rittmann S."/>
            <person name="Klingl A."/>
            <person name="Pilhofer M."/>
        </authorList>
    </citation>
    <scope>NUCLEOTIDE SEQUENCE</scope>
    <source>
        <strain evidence="2">B-35</strain>
    </source>
</reference>
<dbReference type="Pfam" id="PF13302">
    <property type="entry name" value="Acetyltransf_3"/>
    <property type="match status" value="1"/>
</dbReference>
<protein>
    <recommendedName>
        <fullName evidence="1">N-acetyltransferase domain-containing protein</fullName>
    </recommendedName>
</protein>
<gene>
    <name evidence="2" type="ORF">NEF87_002524</name>
</gene>
<evidence type="ECO:0000259" key="1">
    <source>
        <dbReference type="Pfam" id="PF13302"/>
    </source>
</evidence>
<dbReference type="Gene3D" id="3.40.630.30">
    <property type="match status" value="1"/>
</dbReference>
<evidence type="ECO:0000313" key="3">
    <source>
        <dbReference type="Proteomes" id="UP001208689"/>
    </source>
</evidence>
<feature type="domain" description="N-acetyltransferase" evidence="1">
    <location>
        <begin position="14"/>
        <end position="153"/>
    </location>
</feature>
<dbReference type="PANTHER" id="PTHR43415">
    <property type="entry name" value="SPERMIDINE N(1)-ACETYLTRANSFERASE"/>
    <property type="match status" value="1"/>
</dbReference>
<name>A0ABY6HRV7_9ARCH</name>
<dbReference type="PANTHER" id="PTHR43415:SF3">
    <property type="entry name" value="GNAT-FAMILY ACETYLTRANSFERASE"/>
    <property type="match status" value="1"/>
</dbReference>
<accession>A0ABY6HRV7</accession>